<dbReference type="Pfam" id="PF05035">
    <property type="entry name" value="DGOK"/>
    <property type="match status" value="1"/>
</dbReference>
<dbReference type="EMBL" id="BMIJ01000004">
    <property type="protein sequence ID" value="GGB93749.1"/>
    <property type="molecule type" value="Genomic_DNA"/>
</dbReference>
<dbReference type="SUPFAM" id="SSF53067">
    <property type="entry name" value="Actin-like ATPase domain"/>
    <property type="match status" value="1"/>
</dbReference>
<dbReference type="Gene3D" id="3.30.420.300">
    <property type="entry name" value="2-keto-3-deoxy-galactonokinase, substrate binding domain"/>
    <property type="match status" value="1"/>
</dbReference>
<dbReference type="InterPro" id="IPR007729">
    <property type="entry name" value="DGOK"/>
</dbReference>
<dbReference type="InterPro" id="IPR042258">
    <property type="entry name" value="DGOK_N"/>
</dbReference>
<proteinExistence type="predicted"/>
<accession>A0ABQ1KAI1</accession>
<gene>
    <name evidence="1" type="ORF">GCM10011352_19740</name>
</gene>
<dbReference type="InterPro" id="IPR043129">
    <property type="entry name" value="ATPase_NBD"/>
</dbReference>
<comment type="caution">
    <text evidence="1">The sequence shown here is derived from an EMBL/GenBank/DDBJ whole genome shotgun (WGS) entry which is preliminary data.</text>
</comment>
<evidence type="ECO:0000313" key="1">
    <source>
        <dbReference type="EMBL" id="GGB93749.1"/>
    </source>
</evidence>
<dbReference type="InterPro" id="IPR042257">
    <property type="entry name" value="DGOK_C"/>
</dbReference>
<sequence length="313" mass="33913">MSDSALSIDWIAVDWGSTRLRAWARSRDGGILQRVDSAQGAAGLAPEQFEPALLELVEPWLTPEKRTTVIACGMAGARQGWIETPYSSVPCRPLSVERLVEAPVVDSRLRVLIVPGLSQSRPADVMRGEETQLAGVLAAQPGYGGLVCLPGTHCKWAELQEGRVIAFRTFMTGELYALLSQSSVLRHSLLPDADSSDAWDNNVFVDAARHAFDHPEQVWAELFGLRAQGLLQGQTAANGRACLSGLLIGAELAAARTLWQGRKITLVGNIGLPGLYLEALHALDIEVRALNTQRTTLDGLKQVFDLVVTDNRS</sequence>
<keyword evidence="2" id="KW-1185">Reference proteome</keyword>
<evidence type="ECO:0000313" key="2">
    <source>
        <dbReference type="Proteomes" id="UP000629025"/>
    </source>
</evidence>
<dbReference type="Proteomes" id="UP000629025">
    <property type="component" value="Unassembled WGS sequence"/>
</dbReference>
<name>A0ABQ1KAI1_9GAMM</name>
<organism evidence="1 2">
    <name type="scientific">Marinobacterium zhoushanense</name>
    <dbReference type="NCBI Taxonomy" id="1679163"/>
    <lineage>
        <taxon>Bacteria</taxon>
        <taxon>Pseudomonadati</taxon>
        <taxon>Pseudomonadota</taxon>
        <taxon>Gammaproteobacteria</taxon>
        <taxon>Oceanospirillales</taxon>
        <taxon>Oceanospirillaceae</taxon>
        <taxon>Marinobacterium</taxon>
    </lineage>
</organism>
<reference evidence="2" key="1">
    <citation type="journal article" date="2019" name="Int. J. Syst. Evol. Microbiol.">
        <title>The Global Catalogue of Microorganisms (GCM) 10K type strain sequencing project: providing services to taxonomists for standard genome sequencing and annotation.</title>
        <authorList>
            <consortium name="The Broad Institute Genomics Platform"/>
            <consortium name="The Broad Institute Genome Sequencing Center for Infectious Disease"/>
            <person name="Wu L."/>
            <person name="Ma J."/>
        </authorList>
    </citation>
    <scope>NUCLEOTIDE SEQUENCE [LARGE SCALE GENOMIC DNA]</scope>
    <source>
        <strain evidence="2">CGMCC 1.15341</strain>
    </source>
</reference>
<protein>
    <submittedName>
        <fullName evidence="1">2-keto-3-deoxy-galactonokinase</fullName>
    </submittedName>
</protein>
<dbReference type="Gene3D" id="3.30.420.310">
    <property type="entry name" value="2-keto-3-deoxy-galactonokinase, C-terminal domain"/>
    <property type="match status" value="1"/>
</dbReference>